<organism evidence="2 3">
    <name type="scientific">Paramecium sonneborni</name>
    <dbReference type="NCBI Taxonomy" id="65129"/>
    <lineage>
        <taxon>Eukaryota</taxon>
        <taxon>Sar</taxon>
        <taxon>Alveolata</taxon>
        <taxon>Ciliophora</taxon>
        <taxon>Intramacronucleata</taxon>
        <taxon>Oligohymenophorea</taxon>
        <taxon>Peniculida</taxon>
        <taxon>Parameciidae</taxon>
        <taxon>Paramecium</taxon>
    </lineage>
</organism>
<accession>A0A8S1NMW5</accession>
<evidence type="ECO:0000313" key="2">
    <source>
        <dbReference type="EMBL" id="CAD8094607.1"/>
    </source>
</evidence>
<dbReference type="OrthoDB" id="307064at2759"/>
<name>A0A8S1NMW5_9CILI</name>
<comment type="caution">
    <text evidence="2">The sequence shown here is derived from an EMBL/GenBank/DDBJ whole genome shotgun (WGS) entry which is preliminary data.</text>
</comment>
<evidence type="ECO:0000313" key="3">
    <source>
        <dbReference type="Proteomes" id="UP000692954"/>
    </source>
</evidence>
<feature type="transmembrane region" description="Helical" evidence="1">
    <location>
        <begin position="26"/>
        <end position="50"/>
    </location>
</feature>
<keyword evidence="1" id="KW-0472">Membrane</keyword>
<keyword evidence="1" id="KW-0812">Transmembrane</keyword>
<keyword evidence="3" id="KW-1185">Reference proteome</keyword>
<protein>
    <recommendedName>
        <fullName evidence="4">Transmembrane protein</fullName>
    </recommendedName>
</protein>
<evidence type="ECO:0008006" key="4">
    <source>
        <dbReference type="Google" id="ProtNLM"/>
    </source>
</evidence>
<evidence type="ECO:0000256" key="1">
    <source>
        <dbReference type="SAM" id="Phobius"/>
    </source>
</evidence>
<keyword evidence="1" id="KW-1133">Transmembrane helix</keyword>
<reference evidence="2" key="1">
    <citation type="submission" date="2021-01" db="EMBL/GenBank/DDBJ databases">
        <authorList>
            <consortium name="Genoscope - CEA"/>
            <person name="William W."/>
        </authorList>
    </citation>
    <scope>NUCLEOTIDE SEQUENCE</scope>
</reference>
<proteinExistence type="predicted"/>
<dbReference type="AlphaFoldDB" id="A0A8S1NMW5"/>
<dbReference type="EMBL" id="CAJJDN010000062">
    <property type="protein sequence ID" value="CAD8094607.1"/>
    <property type="molecule type" value="Genomic_DNA"/>
</dbReference>
<gene>
    <name evidence="2" type="ORF">PSON_ATCC_30995.1.T0620288</name>
</gene>
<dbReference type="Proteomes" id="UP000692954">
    <property type="component" value="Unassembled WGS sequence"/>
</dbReference>
<sequence>MSHSIFDFDNKFKLLSLSFISNIKTLIYYLLSIIIAPFLFISNLAFNYFLKTIGLYREKYGNQHQLSLILGIDYSNTLFQKLKKSNTNTKQYQFQSHRLKNQESKNNFYVVSCPFLNMKESIEEREKCIEIYQKFFKREALLKSQIKCLLLAVDYQRNDLMKNCLYDVAKWFQKYRDLIVILVTSFEKAEDKTSSRNELTRVFSQLLQDDEKRLILVSSEDDSNQLNMQFLKVAQHVNQNSEFTPKDTIFEELEEEESNQLLQQLQLTKLNQNR</sequence>